<gene>
    <name evidence="2" type="ORF">ESCO_000379</name>
</gene>
<name>A0A0M8MXS9_ESCWE</name>
<dbReference type="Proteomes" id="UP000053831">
    <property type="component" value="Unassembled WGS sequence"/>
</dbReference>
<dbReference type="EMBL" id="LGSR01000020">
    <property type="protein sequence ID" value="KOS19017.1"/>
    <property type="molecule type" value="Genomic_DNA"/>
</dbReference>
<feature type="region of interest" description="Disordered" evidence="1">
    <location>
        <begin position="1"/>
        <end position="59"/>
    </location>
</feature>
<proteinExistence type="predicted"/>
<evidence type="ECO:0000256" key="1">
    <source>
        <dbReference type="SAM" id="MobiDB-lite"/>
    </source>
</evidence>
<sequence>MTLKDQSCDPLGPPPKPRARFDSHDDKKIKITYRRSLPSSSRPTTPVTPPSSVDDLEISPRTVLNKMKLQQSRTSDISLPALPTKSSLRASRLLATLNQGKHSSEEDRPVLTPAAPHILYLSSEEDASSSADDFSDCDFEYATDDETLDNAPAQPARLISVIFRGKPSIVELPRRSSSPTNPPTAPSSPQRSAHELQRTSTEPILNRKSSASSDLSMAYYHCPRSSSTVTTTFDMQRHSFLQTDPFASKAESLDEREVPQTRKAATMFKRTFSLVRKRSKPVLTSASGALSRESLSMQQGRMEQVGEGKQANHTSEKRVQIPRGVQSYQEMMSAARKNSVSSSSSSPLSDSASTSSPGRRLRHGFLSRKKSVRV</sequence>
<evidence type="ECO:0000313" key="2">
    <source>
        <dbReference type="EMBL" id="KOS19017.1"/>
    </source>
</evidence>
<feature type="region of interest" description="Disordered" evidence="1">
    <location>
        <begin position="280"/>
        <end position="374"/>
    </location>
</feature>
<organism evidence="2 3">
    <name type="scientific">Escovopsis weberi</name>
    <dbReference type="NCBI Taxonomy" id="150374"/>
    <lineage>
        <taxon>Eukaryota</taxon>
        <taxon>Fungi</taxon>
        <taxon>Dikarya</taxon>
        <taxon>Ascomycota</taxon>
        <taxon>Pezizomycotina</taxon>
        <taxon>Sordariomycetes</taxon>
        <taxon>Hypocreomycetidae</taxon>
        <taxon>Hypocreales</taxon>
        <taxon>Hypocreaceae</taxon>
        <taxon>Escovopsis</taxon>
    </lineage>
</organism>
<feature type="compositionally biased region" description="Basic residues" evidence="1">
    <location>
        <begin position="359"/>
        <end position="374"/>
    </location>
</feature>
<feature type="region of interest" description="Disordered" evidence="1">
    <location>
        <begin position="170"/>
        <end position="210"/>
    </location>
</feature>
<accession>A0A0M8MXS9</accession>
<dbReference type="OrthoDB" id="4838114at2759"/>
<protein>
    <submittedName>
        <fullName evidence="2">Uncharacterized protein</fullName>
    </submittedName>
</protein>
<evidence type="ECO:0000313" key="3">
    <source>
        <dbReference type="Proteomes" id="UP000053831"/>
    </source>
</evidence>
<dbReference type="STRING" id="150374.A0A0M8MXS9"/>
<keyword evidence="3" id="KW-1185">Reference proteome</keyword>
<comment type="caution">
    <text evidence="2">The sequence shown here is derived from an EMBL/GenBank/DDBJ whole genome shotgun (WGS) entry which is preliminary data.</text>
</comment>
<dbReference type="AlphaFoldDB" id="A0A0M8MXS9"/>
<feature type="compositionally biased region" description="Polar residues" evidence="1">
    <location>
        <begin position="198"/>
        <end position="210"/>
    </location>
</feature>
<feature type="compositionally biased region" description="Low complexity" evidence="1">
    <location>
        <begin position="333"/>
        <end position="356"/>
    </location>
</feature>
<feature type="compositionally biased region" description="Basic and acidic residues" evidence="1">
    <location>
        <begin position="19"/>
        <end position="29"/>
    </location>
</feature>
<feature type="compositionally biased region" description="Polar residues" evidence="1">
    <location>
        <begin position="282"/>
        <end position="301"/>
    </location>
</feature>
<reference evidence="2 3" key="1">
    <citation type="submission" date="2015-07" db="EMBL/GenBank/DDBJ databases">
        <title>The genome of the fungus Escovopsis weberi, a specialized disease agent of ant agriculture.</title>
        <authorList>
            <person name="de Man T.J."/>
            <person name="Stajich J.E."/>
            <person name="Kubicek C.P."/>
            <person name="Chenthamara K."/>
            <person name="Atanasova L."/>
            <person name="Druzhinina I.S."/>
            <person name="Birnbaum S."/>
            <person name="Barribeau S.M."/>
            <person name="Teiling C."/>
            <person name="Suen G."/>
            <person name="Currie C."/>
            <person name="Gerardo N.M."/>
        </authorList>
    </citation>
    <scope>NUCLEOTIDE SEQUENCE [LARGE SCALE GENOMIC DNA]</scope>
</reference>
<feature type="compositionally biased region" description="Low complexity" evidence="1">
    <location>
        <begin position="34"/>
        <end position="53"/>
    </location>
</feature>